<accession>A0A2V1HRX5</accession>
<dbReference type="EMBL" id="QEOP01000002">
    <property type="protein sequence ID" value="PVZ93849.1"/>
    <property type="molecule type" value="Genomic_DNA"/>
</dbReference>
<reference evidence="1 2" key="1">
    <citation type="submission" date="2018-05" db="EMBL/GenBank/DDBJ databases">
        <title>Amnibacterium sp. M8JJ-5, whole genome shotgun sequence.</title>
        <authorList>
            <person name="Tuo L."/>
        </authorList>
    </citation>
    <scope>NUCLEOTIDE SEQUENCE [LARGE SCALE GENOMIC DNA]</scope>
    <source>
        <strain evidence="1 2">M8JJ-5</strain>
    </source>
</reference>
<name>A0A2V1HRX5_9MICO</name>
<evidence type="ECO:0008006" key="3">
    <source>
        <dbReference type="Google" id="ProtNLM"/>
    </source>
</evidence>
<protein>
    <recommendedName>
        <fullName evidence="3">Phage tail tape measure protein</fullName>
    </recommendedName>
</protein>
<organism evidence="1 2">
    <name type="scientific">Amnibacterium flavum</name>
    <dbReference type="NCBI Taxonomy" id="2173173"/>
    <lineage>
        <taxon>Bacteria</taxon>
        <taxon>Bacillati</taxon>
        <taxon>Actinomycetota</taxon>
        <taxon>Actinomycetes</taxon>
        <taxon>Micrococcales</taxon>
        <taxon>Microbacteriaceae</taxon>
        <taxon>Amnibacterium</taxon>
    </lineage>
</organism>
<dbReference type="RefSeq" id="WP_116756363.1">
    <property type="nucleotide sequence ID" value="NZ_JBHUEX010000001.1"/>
</dbReference>
<sequence length="571" mass="58077">MSNVGYATLTIIPSAKGFASALGKETSPAFDGAGDDGSKRLGGSLVAGIGKFAAPLAGAIAALGIGNLIGDAVSTGFDYARVGVDLAGNLAETKAAIGQVFGAESASLLEQWASRGATELGQTQQAALAGAQTFGVYGKAAGLAGSDLFNFSTHLSGLATDISSFFNVDTATATEALAAGLRGEAEPLRQFGILLDDATLRAQAMELGIYDGTDALTQQQRVLAAQAAIFAQTTDVQGDFERTSGGLANQQRILAASFTEAQTTLGTALLPVMTQLATLANDKLVPVLNQIVATAGPQLASGIAASVPAFLELIDAVVPLIPELIRLAIEAIPPITTALITLAPLMIDAAASTGSFFTEVGALMSFLAGDTSAEQFVGKISNLTGSLGEAISATVGFFLSLGSGVGNAVRTVTAFGQQLYDIGRNTIQGFIDGARSMASAVARAVLDPIRDAVKGVTTFLGIHSPSRLMFGMGLNSAKGMALGLEDGAPLVERASAALIPTMPAAPRSPEITPGGVGALSDASMDRLAAAFHAGDRAPQVINNIELRDEDPRVVGRKFGREFARAAAGMTT</sequence>
<evidence type="ECO:0000313" key="2">
    <source>
        <dbReference type="Proteomes" id="UP000244893"/>
    </source>
</evidence>
<gene>
    <name evidence="1" type="ORF">DDQ50_08690</name>
</gene>
<dbReference type="Proteomes" id="UP000244893">
    <property type="component" value="Unassembled WGS sequence"/>
</dbReference>
<evidence type="ECO:0000313" key="1">
    <source>
        <dbReference type="EMBL" id="PVZ93849.1"/>
    </source>
</evidence>
<comment type="caution">
    <text evidence="1">The sequence shown here is derived from an EMBL/GenBank/DDBJ whole genome shotgun (WGS) entry which is preliminary data.</text>
</comment>
<proteinExistence type="predicted"/>
<dbReference type="OrthoDB" id="177147at2"/>
<dbReference type="AlphaFoldDB" id="A0A2V1HRX5"/>
<keyword evidence="2" id="KW-1185">Reference proteome</keyword>